<evidence type="ECO:0000256" key="6">
    <source>
        <dbReference type="ARBA" id="ARBA00023136"/>
    </source>
</evidence>
<evidence type="ECO:0000313" key="10">
    <source>
        <dbReference type="EMBL" id="RHJ85808.1"/>
    </source>
</evidence>
<feature type="transmembrane region" description="Helical" evidence="8">
    <location>
        <begin position="6"/>
        <end position="26"/>
    </location>
</feature>
<organism evidence="10 11">
    <name type="scientific">Emergencia timonensis</name>
    <dbReference type="NCBI Taxonomy" id="1776384"/>
    <lineage>
        <taxon>Bacteria</taxon>
        <taxon>Bacillati</taxon>
        <taxon>Bacillota</taxon>
        <taxon>Clostridia</taxon>
        <taxon>Peptostreptococcales</taxon>
        <taxon>Anaerovoracaceae</taxon>
        <taxon>Emergencia</taxon>
    </lineage>
</organism>
<dbReference type="STRING" id="1776384.GCA_900086585_02109"/>
<evidence type="ECO:0000256" key="2">
    <source>
        <dbReference type="ARBA" id="ARBA00005346"/>
    </source>
</evidence>
<feature type="transmembrane region" description="Helical" evidence="8">
    <location>
        <begin position="165"/>
        <end position="184"/>
    </location>
</feature>
<feature type="transmembrane region" description="Helical" evidence="8">
    <location>
        <begin position="411"/>
        <end position="429"/>
    </location>
</feature>
<evidence type="ECO:0000256" key="5">
    <source>
        <dbReference type="ARBA" id="ARBA00022989"/>
    </source>
</evidence>
<gene>
    <name evidence="10" type="ORF">DW099_13245</name>
</gene>
<proteinExistence type="inferred from homology"/>
<dbReference type="RefSeq" id="WP_118336009.1">
    <property type="nucleotide sequence ID" value="NZ_AP025567.1"/>
</dbReference>
<feature type="transmembrane region" description="Helical" evidence="8">
    <location>
        <begin position="196"/>
        <end position="221"/>
    </location>
</feature>
<dbReference type="InterPro" id="IPR003918">
    <property type="entry name" value="NADH_UbQ_OxRdtase"/>
</dbReference>
<dbReference type="OrthoDB" id="9807568at2"/>
<dbReference type="EMBL" id="QRMS01000004">
    <property type="protein sequence ID" value="RHJ85808.1"/>
    <property type="molecule type" value="Genomic_DNA"/>
</dbReference>
<accession>A0A415DY76</accession>
<feature type="transmembrane region" description="Helical" evidence="8">
    <location>
        <begin position="273"/>
        <end position="294"/>
    </location>
</feature>
<dbReference type="PANTHER" id="PTHR42703:SF1">
    <property type="entry name" value="NA(+)_H(+) ANTIPORTER SUBUNIT D1"/>
    <property type="match status" value="1"/>
</dbReference>
<sequence length="492" mass="53439">MMENLPALIVIVPLMGAVLCPIICYFNRNIGKWLTTCAMTASLMMSIIQLKQIIKNGEIHYWFGNWKPPYGIEFALDSLNGVIVVLICIMGLISTIYSMPFFDGFSRFKTAGYYSILSLLVTGLLGMSSTGDVFNLYVFLEITSLSGYTLIAMGGDKGALSAFRYLLIGTIGASFYLLGVAFIYGETGTLNMADMAGLVGPVLGSGTTMVALVFFVVGFGIKMALFPLHGWQPAAYTNAHPGAAPVIAGIMGKVPAYAMLRFFYFVFNANKELVGDFMLVVGTMAAAGMIYGSVKALQQKDMRSMLAYSSIAQMGYIGIGIAMGDLYGLIGAVLHIIVHSFMKGGLFFCVGAIQYKYGVTRLGQLGQLQKKMPITVAVMVLCSLSMVGIPPLAGFFSKWDLAIGAATAGEYIYIAVLIVSSLLNAIYFFRLFEHIFMDPEPVREEIHPELKRELPWRMMIPISLCGVGVIVLGVCNVWFVNVLSSVIMGVTQ</sequence>
<feature type="transmembrane region" description="Helical" evidence="8">
    <location>
        <begin position="374"/>
        <end position="396"/>
    </location>
</feature>
<dbReference type="Proteomes" id="UP000284841">
    <property type="component" value="Unassembled WGS sequence"/>
</dbReference>
<evidence type="ECO:0000259" key="9">
    <source>
        <dbReference type="Pfam" id="PF00361"/>
    </source>
</evidence>
<feature type="transmembrane region" description="Helical" evidence="8">
    <location>
        <begin position="111"/>
        <end position="128"/>
    </location>
</feature>
<feature type="transmembrane region" description="Helical" evidence="8">
    <location>
        <begin position="134"/>
        <end position="153"/>
    </location>
</feature>
<dbReference type="PRINTS" id="PR01437">
    <property type="entry name" value="NUOXDRDTASE4"/>
</dbReference>
<comment type="similarity">
    <text evidence="2">Belongs to the CPA3 antiporters (TC 2.A.63) subunit D family.</text>
</comment>
<dbReference type="InterPro" id="IPR050586">
    <property type="entry name" value="CPA3_Na-H_Antiporter_D"/>
</dbReference>
<feature type="transmembrane region" description="Helical" evidence="8">
    <location>
        <begin position="458"/>
        <end position="479"/>
    </location>
</feature>
<keyword evidence="11" id="KW-1185">Reference proteome</keyword>
<comment type="caution">
    <text evidence="10">The sequence shown here is derived from an EMBL/GenBank/DDBJ whole genome shotgun (WGS) entry which is preliminary data.</text>
</comment>
<evidence type="ECO:0000256" key="1">
    <source>
        <dbReference type="ARBA" id="ARBA00004651"/>
    </source>
</evidence>
<keyword evidence="4 7" id="KW-0812">Transmembrane</keyword>
<name>A0A415DY76_9FIRM</name>
<dbReference type="GO" id="GO:0005886">
    <property type="term" value="C:plasma membrane"/>
    <property type="evidence" value="ECO:0007669"/>
    <property type="project" value="UniProtKB-SubCell"/>
</dbReference>
<dbReference type="GO" id="GO:0008137">
    <property type="term" value="F:NADH dehydrogenase (ubiquinone) activity"/>
    <property type="evidence" value="ECO:0007669"/>
    <property type="project" value="InterPro"/>
</dbReference>
<dbReference type="PANTHER" id="PTHR42703">
    <property type="entry name" value="NADH DEHYDROGENASE"/>
    <property type="match status" value="1"/>
</dbReference>
<evidence type="ECO:0000256" key="8">
    <source>
        <dbReference type="SAM" id="Phobius"/>
    </source>
</evidence>
<keyword evidence="3" id="KW-1003">Cell membrane</keyword>
<evidence type="ECO:0000256" key="4">
    <source>
        <dbReference type="ARBA" id="ARBA00022692"/>
    </source>
</evidence>
<feature type="transmembrane region" description="Helical" evidence="8">
    <location>
        <begin position="74"/>
        <end position="99"/>
    </location>
</feature>
<keyword evidence="6 8" id="KW-0472">Membrane</keyword>
<evidence type="ECO:0000256" key="3">
    <source>
        <dbReference type="ARBA" id="ARBA00022475"/>
    </source>
</evidence>
<feature type="domain" description="NADH:quinone oxidoreductase/Mrp antiporter transmembrane" evidence="9">
    <location>
        <begin position="131"/>
        <end position="423"/>
    </location>
</feature>
<keyword evidence="5 8" id="KW-1133">Transmembrane helix</keyword>
<dbReference type="AlphaFoldDB" id="A0A415DY76"/>
<reference evidence="10 11" key="1">
    <citation type="submission" date="2018-08" db="EMBL/GenBank/DDBJ databases">
        <title>A genome reference for cultivated species of the human gut microbiota.</title>
        <authorList>
            <person name="Zou Y."/>
            <person name="Xue W."/>
            <person name="Luo G."/>
        </authorList>
    </citation>
    <scope>NUCLEOTIDE SEQUENCE [LARGE SCALE GENOMIC DNA]</scope>
    <source>
        <strain evidence="10 11">AM07-24</strain>
    </source>
</reference>
<protein>
    <submittedName>
        <fullName evidence="10">Monovalent cation/H+ antiporter subunit D family protein</fullName>
    </submittedName>
</protein>
<dbReference type="InterPro" id="IPR001750">
    <property type="entry name" value="ND/Mrp_TM"/>
</dbReference>
<dbReference type="GO" id="GO:0042773">
    <property type="term" value="P:ATP synthesis coupled electron transport"/>
    <property type="evidence" value="ECO:0007669"/>
    <property type="project" value="InterPro"/>
</dbReference>
<dbReference type="Pfam" id="PF00361">
    <property type="entry name" value="Proton_antipo_M"/>
    <property type="match status" value="1"/>
</dbReference>
<evidence type="ECO:0000313" key="11">
    <source>
        <dbReference type="Proteomes" id="UP000284841"/>
    </source>
</evidence>
<comment type="subcellular location">
    <subcellularLocation>
        <location evidence="1">Cell membrane</location>
        <topology evidence="1">Multi-pass membrane protein</topology>
    </subcellularLocation>
    <subcellularLocation>
        <location evidence="7">Membrane</location>
        <topology evidence="7">Multi-pass membrane protein</topology>
    </subcellularLocation>
</comment>
<evidence type="ECO:0000256" key="7">
    <source>
        <dbReference type="RuleBase" id="RU000320"/>
    </source>
</evidence>